<evidence type="ECO:0000256" key="1">
    <source>
        <dbReference type="ARBA" id="ARBA00010566"/>
    </source>
</evidence>
<dbReference type="EMBL" id="BN001304">
    <property type="protein sequence ID" value="CBF79704.1"/>
    <property type="molecule type" value="Genomic_DNA"/>
</dbReference>
<dbReference type="PRINTS" id="PR00143">
    <property type="entry name" value="CITRTSNTHASE"/>
</dbReference>
<dbReference type="OMA" id="WVAHWNE"/>
<dbReference type="HOGENOM" id="CLU_025068_0_1_1"/>
<dbReference type="InParanoid" id="C8VBT7"/>
<reference evidence="5" key="1">
    <citation type="journal article" date="2005" name="Nature">
        <title>Sequencing of Aspergillus nidulans and comparative analysis with A. fumigatus and A. oryzae.</title>
        <authorList>
            <person name="Galagan J.E."/>
            <person name="Calvo S.E."/>
            <person name="Cuomo C."/>
            <person name="Ma L.J."/>
            <person name="Wortman J.R."/>
            <person name="Batzoglou S."/>
            <person name="Lee S.I."/>
            <person name="Basturkmen M."/>
            <person name="Spevak C.C."/>
            <person name="Clutterbuck J."/>
            <person name="Kapitonov V."/>
            <person name="Jurka J."/>
            <person name="Scazzocchio C."/>
            <person name="Farman M."/>
            <person name="Butler J."/>
            <person name="Purcell S."/>
            <person name="Harris S."/>
            <person name="Braus G.H."/>
            <person name="Draht O."/>
            <person name="Busch S."/>
            <person name="D'Enfert C."/>
            <person name="Bouchier C."/>
            <person name="Goldman G.H."/>
            <person name="Bell-Pedersen D."/>
            <person name="Griffiths-Jones S."/>
            <person name="Doonan J.H."/>
            <person name="Yu J."/>
            <person name="Vienken K."/>
            <person name="Pain A."/>
            <person name="Freitag M."/>
            <person name="Selker E.U."/>
            <person name="Archer D.B."/>
            <person name="Penalva M.A."/>
            <person name="Oakley B.R."/>
            <person name="Momany M."/>
            <person name="Tanaka T."/>
            <person name="Kumagai T."/>
            <person name="Asai K."/>
            <person name="Machida M."/>
            <person name="Nierman W.C."/>
            <person name="Denning D.W."/>
            <person name="Caddick M."/>
            <person name="Hynes M."/>
            <person name="Paoletti M."/>
            <person name="Fischer R."/>
            <person name="Miller B."/>
            <person name="Dyer P."/>
            <person name="Sachs M.S."/>
            <person name="Osmani S.A."/>
            <person name="Birren B.W."/>
        </authorList>
    </citation>
    <scope>NUCLEOTIDE SEQUENCE [LARGE SCALE GENOMIC DNA]</scope>
    <source>
        <strain evidence="5">FGSC A4 / ATCC 38163 / CBS 112.46 / NRRL 194 / M139</strain>
    </source>
</reference>
<dbReference type="GO" id="GO:0006099">
    <property type="term" value="P:tricarboxylic acid cycle"/>
    <property type="evidence" value="ECO:0000318"/>
    <property type="project" value="GO_Central"/>
</dbReference>
<dbReference type="InterPro" id="IPR036969">
    <property type="entry name" value="Citrate_synthase_sf"/>
</dbReference>
<evidence type="ECO:0000313" key="5">
    <source>
        <dbReference type="Proteomes" id="UP000000560"/>
    </source>
</evidence>
<dbReference type="STRING" id="227321.C8VBT7"/>
<dbReference type="GO" id="GO:0046912">
    <property type="term" value="F:acyltransferase activity, acyl groups converted into alkyl on transfer"/>
    <property type="evidence" value="ECO:0007669"/>
    <property type="project" value="InterPro"/>
</dbReference>
<evidence type="ECO:0000256" key="3">
    <source>
        <dbReference type="RuleBase" id="RU000441"/>
    </source>
</evidence>
<comment type="similarity">
    <text evidence="1 3">Belongs to the citrate synthase family.</text>
</comment>
<dbReference type="OrthoDB" id="435022at2759"/>
<dbReference type="Gene3D" id="1.10.230.10">
    <property type="entry name" value="Cytochrome P450-Terp, domain 2"/>
    <property type="match status" value="1"/>
</dbReference>
<dbReference type="KEGG" id="ani:ANIA_10973"/>
<dbReference type="RefSeq" id="XP_680862.2">
    <property type="nucleotide sequence ID" value="XM_675770.2"/>
</dbReference>
<dbReference type="eggNOG" id="KOG2617">
    <property type="taxonomic scope" value="Eukaryota"/>
</dbReference>
<dbReference type="FunFam" id="1.10.230.10:FF:000013">
    <property type="entry name" value="Citrate synthase"/>
    <property type="match status" value="1"/>
</dbReference>
<evidence type="ECO:0000256" key="2">
    <source>
        <dbReference type="ARBA" id="ARBA00022679"/>
    </source>
</evidence>
<dbReference type="InterPro" id="IPR016142">
    <property type="entry name" value="Citrate_synth-like_lrg_a-sub"/>
</dbReference>
<dbReference type="GO" id="GO:0005975">
    <property type="term" value="P:carbohydrate metabolic process"/>
    <property type="evidence" value="ECO:0000318"/>
    <property type="project" value="GO_Central"/>
</dbReference>
<name>C8VBT7_EMENI</name>
<keyword evidence="5" id="KW-1185">Reference proteome</keyword>
<dbReference type="PANTHER" id="PTHR11739:SF4">
    <property type="entry name" value="CITRATE SYNTHASE, PEROXISOMAL"/>
    <property type="match status" value="1"/>
</dbReference>
<dbReference type="SUPFAM" id="SSF48256">
    <property type="entry name" value="Citrate synthase"/>
    <property type="match status" value="1"/>
</dbReference>
<dbReference type="Gene3D" id="1.10.580.10">
    <property type="entry name" value="Citrate Synthase, domain 1"/>
    <property type="match status" value="1"/>
</dbReference>
<accession>C8VBT7</accession>
<protein>
    <recommendedName>
        <fullName evidence="3">Citrate synthase</fullName>
    </recommendedName>
</protein>
<sequence>MSSGTLYIRDSRTDALYEIPIRRNSVSAADFKRIKAPGIGANRADQVSGGLRVHDPGLLNTTVIESAISFSDHERGLLLFRGYSLEELWKSDFEDMLHLLVWGSYPTPPQKEQLRSKLAAQMLAVPETVQTAVQSLPNTTPPLALILTGLSTYLSCIPETIPASTDAHQYRANRENVDNAVLRTVAAYAVVFGIVASHRKSIPFTPPSPDRTYCENLFTMAGLVDPVAGMPDPVKLSCFRRFAMLNADHGMALTVFSALVTASSLTDPVSCLITSVASAWGPLHFGATESAQRALADIGTEAGIPAFLDEVKQGRKRLFGYGHRSYKRIDPRVRFVQSILHDLPSTRLLKLAEAIECAASADDYFRSRGLYPNADFYGNFVFTGIGFEVEMIPAAMLAQRIMGIMAHWREYMREFCAHTTRAMQR</sequence>
<dbReference type="Proteomes" id="UP000000560">
    <property type="component" value="Chromosome IV"/>
</dbReference>
<organism evidence="4 5">
    <name type="scientific">Emericella nidulans (strain FGSC A4 / ATCC 38163 / CBS 112.46 / NRRL 194 / M139)</name>
    <name type="common">Aspergillus nidulans</name>
    <dbReference type="NCBI Taxonomy" id="227321"/>
    <lineage>
        <taxon>Eukaryota</taxon>
        <taxon>Fungi</taxon>
        <taxon>Dikarya</taxon>
        <taxon>Ascomycota</taxon>
        <taxon>Pezizomycotina</taxon>
        <taxon>Eurotiomycetes</taxon>
        <taxon>Eurotiomycetidae</taxon>
        <taxon>Eurotiales</taxon>
        <taxon>Aspergillaceae</taxon>
        <taxon>Aspergillus</taxon>
        <taxon>Aspergillus subgen. Nidulantes</taxon>
    </lineage>
</organism>
<dbReference type="VEuPathDB" id="FungiDB:AN10973"/>
<keyword evidence="2 3" id="KW-0808">Transferase</keyword>
<dbReference type="GO" id="GO:0005759">
    <property type="term" value="C:mitochondrial matrix"/>
    <property type="evidence" value="ECO:0000318"/>
    <property type="project" value="GO_Central"/>
</dbReference>
<dbReference type="Pfam" id="PF00285">
    <property type="entry name" value="Citrate_synt"/>
    <property type="match status" value="1"/>
</dbReference>
<evidence type="ECO:0000313" key="4">
    <source>
        <dbReference type="EMBL" id="CBF79704.1"/>
    </source>
</evidence>
<dbReference type="PANTHER" id="PTHR11739">
    <property type="entry name" value="CITRATE SYNTHASE"/>
    <property type="match status" value="1"/>
</dbReference>
<gene>
    <name evidence="4" type="ORF">ANIA_10973</name>
</gene>
<dbReference type="InterPro" id="IPR016143">
    <property type="entry name" value="Citrate_synth-like_sm_a-sub"/>
</dbReference>
<dbReference type="AlphaFoldDB" id="C8VBT7"/>
<proteinExistence type="inferred from homology"/>
<dbReference type="InterPro" id="IPR002020">
    <property type="entry name" value="Citrate_synthase"/>
</dbReference>
<dbReference type="GeneID" id="2869674"/>
<reference evidence="5" key="2">
    <citation type="journal article" date="2009" name="Fungal Genet. Biol.">
        <title>The 2008 update of the Aspergillus nidulans genome annotation: a community effort.</title>
        <authorList>
            <person name="Wortman J.R."/>
            <person name="Gilsenan J.M."/>
            <person name="Joardar V."/>
            <person name="Deegan J."/>
            <person name="Clutterbuck J."/>
            <person name="Andersen M.R."/>
            <person name="Archer D."/>
            <person name="Bencina M."/>
            <person name="Braus G."/>
            <person name="Coutinho P."/>
            <person name="von Dohren H."/>
            <person name="Doonan J."/>
            <person name="Driessen A.J."/>
            <person name="Durek P."/>
            <person name="Espeso E."/>
            <person name="Fekete E."/>
            <person name="Flipphi M."/>
            <person name="Estrada C.G."/>
            <person name="Geysens S."/>
            <person name="Goldman G."/>
            <person name="de Groot P.W."/>
            <person name="Hansen K."/>
            <person name="Harris S.D."/>
            <person name="Heinekamp T."/>
            <person name="Helmstaedt K."/>
            <person name="Henrissat B."/>
            <person name="Hofmann G."/>
            <person name="Homan T."/>
            <person name="Horio T."/>
            <person name="Horiuchi H."/>
            <person name="James S."/>
            <person name="Jones M."/>
            <person name="Karaffa L."/>
            <person name="Karanyi Z."/>
            <person name="Kato M."/>
            <person name="Keller N."/>
            <person name="Kelly D.E."/>
            <person name="Kiel J.A."/>
            <person name="Kim J.M."/>
            <person name="van der Klei I.J."/>
            <person name="Klis F.M."/>
            <person name="Kovalchuk A."/>
            <person name="Krasevec N."/>
            <person name="Kubicek C.P."/>
            <person name="Liu B."/>
            <person name="Maccabe A."/>
            <person name="Meyer V."/>
            <person name="Mirabito P."/>
            <person name="Miskei M."/>
            <person name="Mos M."/>
            <person name="Mullins J."/>
            <person name="Nelson D.R."/>
            <person name="Nielsen J."/>
            <person name="Oakley B.R."/>
            <person name="Osmani S.A."/>
            <person name="Pakula T."/>
            <person name="Paszewski A."/>
            <person name="Paulsen I."/>
            <person name="Pilsyk S."/>
            <person name="Pocsi I."/>
            <person name="Punt P.J."/>
            <person name="Ram A.F."/>
            <person name="Ren Q."/>
            <person name="Robellet X."/>
            <person name="Robson G."/>
            <person name="Seiboth B."/>
            <person name="van Solingen P."/>
            <person name="Specht T."/>
            <person name="Sun J."/>
            <person name="Taheri-Talesh N."/>
            <person name="Takeshita N."/>
            <person name="Ussery D."/>
            <person name="vanKuyk P.A."/>
            <person name="Visser H."/>
            <person name="van de Vondervoort P.J."/>
            <person name="de Vries R.P."/>
            <person name="Walton J."/>
            <person name="Xiang X."/>
            <person name="Xiong Y."/>
            <person name="Zeng A.P."/>
            <person name="Brandt B.W."/>
            <person name="Cornell M.J."/>
            <person name="van den Hondel C.A."/>
            <person name="Visser J."/>
            <person name="Oliver S.G."/>
            <person name="Turner G."/>
        </authorList>
    </citation>
    <scope>GENOME REANNOTATION</scope>
    <source>
        <strain evidence="5">FGSC A4 / ATCC 38163 / CBS 112.46 / NRRL 194 / M139</strain>
    </source>
</reference>